<dbReference type="EMBL" id="JACYXI010000001">
    <property type="protein sequence ID" value="MBD8890162.1"/>
    <property type="molecule type" value="Genomic_DNA"/>
</dbReference>
<evidence type="ECO:0000313" key="2">
    <source>
        <dbReference type="Proteomes" id="UP000632063"/>
    </source>
</evidence>
<accession>A0ABR9CH30</accession>
<protein>
    <submittedName>
        <fullName evidence="1">DUF3486 family protein</fullName>
    </submittedName>
</protein>
<evidence type="ECO:0000313" key="1">
    <source>
        <dbReference type="EMBL" id="MBD8890162.1"/>
    </source>
</evidence>
<dbReference type="InterPro" id="IPR021874">
    <property type="entry name" value="Phage_Mu_Gp27"/>
</dbReference>
<gene>
    <name evidence="1" type="ORF">IG616_01260</name>
</gene>
<proteinExistence type="predicted"/>
<keyword evidence="2" id="KW-1185">Reference proteome</keyword>
<comment type="caution">
    <text evidence="1">The sequence shown here is derived from an EMBL/GenBank/DDBJ whole genome shotgun (WGS) entry which is preliminary data.</text>
</comment>
<name>A0ABR9CH30_9HYPH</name>
<reference evidence="2" key="1">
    <citation type="submission" date="2020-09" db="EMBL/GenBank/DDBJ databases">
        <title>The genome sequence of strain Labrenzia suaedae 4C16A.</title>
        <authorList>
            <person name="Liu Y."/>
        </authorList>
    </citation>
    <scope>NUCLEOTIDE SEQUENCE [LARGE SCALE GENOMIC DNA]</scope>
    <source>
        <strain evidence="2">4C16A</strain>
    </source>
</reference>
<organism evidence="1 2">
    <name type="scientific">Roseibium litorale</name>
    <dbReference type="NCBI Taxonomy" id="2803841"/>
    <lineage>
        <taxon>Bacteria</taxon>
        <taxon>Pseudomonadati</taxon>
        <taxon>Pseudomonadota</taxon>
        <taxon>Alphaproteobacteria</taxon>
        <taxon>Hyphomicrobiales</taxon>
        <taxon>Stappiaceae</taxon>
        <taxon>Roseibium</taxon>
    </lineage>
</organism>
<dbReference type="Proteomes" id="UP000632063">
    <property type="component" value="Unassembled WGS sequence"/>
</dbReference>
<sequence>MSRRKGRGRLSAIEQLPEECDGIIAWAANELRDRDKTQTEIYREFTGKLEALQKEHRGELEFAIPSFSAFNRYSLKLAHLTRRLEDTRAIAGTIAEKFDAEASDDLTLIAAEAIKTLCFELLTDAGESGMAPKEAMSLANALRAAAQAQGVSTQRRQKVEQQAAEQAAKVIDRVTKVKGFTAETVEEIKSRILGVQRPEAK</sequence>
<dbReference type="Pfam" id="PF11985">
    <property type="entry name" value="Phage_Mu_Gp27"/>
    <property type="match status" value="1"/>
</dbReference>
<dbReference type="RefSeq" id="WP_192145658.1">
    <property type="nucleotide sequence ID" value="NZ_JACYXI010000001.1"/>
</dbReference>
<reference evidence="1 2" key="2">
    <citation type="journal article" date="2021" name="Int. J. Syst. Evol. Microbiol.">
        <title>Roseibium litorale sp. nov., isolated from a tidal flat sediment and proposal for the reclassification of Labrenzia polysiphoniae as Roseibium polysiphoniae comb. nov.</title>
        <authorList>
            <person name="Liu Y."/>
            <person name="Pei T."/>
            <person name="Du J."/>
            <person name="Chao M."/>
            <person name="Deng M.R."/>
            <person name="Zhu H."/>
        </authorList>
    </citation>
    <scope>NUCLEOTIDE SEQUENCE [LARGE SCALE GENOMIC DNA]</scope>
    <source>
        <strain evidence="1 2">4C16A</strain>
    </source>
</reference>